<reference evidence="1" key="2">
    <citation type="journal article" date="2015" name="Data Brief">
        <title>Shoot transcriptome of the giant reed, Arundo donax.</title>
        <authorList>
            <person name="Barrero R.A."/>
            <person name="Guerrero F.D."/>
            <person name="Moolhuijzen P."/>
            <person name="Goolsby J.A."/>
            <person name="Tidwell J."/>
            <person name="Bellgard S.E."/>
            <person name="Bellgard M.I."/>
        </authorList>
    </citation>
    <scope>NUCLEOTIDE SEQUENCE</scope>
    <source>
        <tissue evidence="1">Shoot tissue taken approximately 20 cm above the soil surface</tissue>
    </source>
</reference>
<dbReference type="AlphaFoldDB" id="A0A0A9FLF7"/>
<accession>A0A0A9FLF7</accession>
<protein>
    <submittedName>
        <fullName evidence="1">Uncharacterized protein</fullName>
    </submittedName>
</protein>
<reference evidence="1" key="1">
    <citation type="submission" date="2014-09" db="EMBL/GenBank/DDBJ databases">
        <authorList>
            <person name="Magalhaes I.L.F."/>
            <person name="Oliveira U."/>
            <person name="Santos F.R."/>
            <person name="Vidigal T.H.D.A."/>
            <person name="Brescovit A.D."/>
            <person name="Santos A.J."/>
        </authorList>
    </citation>
    <scope>NUCLEOTIDE SEQUENCE</scope>
    <source>
        <tissue evidence="1">Shoot tissue taken approximately 20 cm above the soil surface</tissue>
    </source>
</reference>
<proteinExistence type="predicted"/>
<dbReference type="EMBL" id="GBRH01185822">
    <property type="protein sequence ID" value="JAE12074.1"/>
    <property type="molecule type" value="Transcribed_RNA"/>
</dbReference>
<sequence>MAAAIDLSGNRVRGREALEKWKE</sequence>
<evidence type="ECO:0000313" key="1">
    <source>
        <dbReference type="EMBL" id="JAE12074.1"/>
    </source>
</evidence>
<name>A0A0A9FLF7_ARUDO</name>
<organism evidence="1">
    <name type="scientific">Arundo donax</name>
    <name type="common">Giant reed</name>
    <name type="synonym">Donax arundinaceus</name>
    <dbReference type="NCBI Taxonomy" id="35708"/>
    <lineage>
        <taxon>Eukaryota</taxon>
        <taxon>Viridiplantae</taxon>
        <taxon>Streptophyta</taxon>
        <taxon>Embryophyta</taxon>
        <taxon>Tracheophyta</taxon>
        <taxon>Spermatophyta</taxon>
        <taxon>Magnoliopsida</taxon>
        <taxon>Liliopsida</taxon>
        <taxon>Poales</taxon>
        <taxon>Poaceae</taxon>
        <taxon>PACMAD clade</taxon>
        <taxon>Arundinoideae</taxon>
        <taxon>Arundineae</taxon>
        <taxon>Arundo</taxon>
    </lineage>
</organism>